<feature type="domain" description="HTH lacI-type" evidence="5">
    <location>
        <begin position="21"/>
        <end position="75"/>
    </location>
</feature>
<reference evidence="6 7" key="1">
    <citation type="submission" date="2019-09" db="EMBL/GenBank/DDBJ databases">
        <title>Phylogeny of genus Pseudoclavibacter and closely related genus.</title>
        <authorList>
            <person name="Li Y."/>
        </authorList>
    </citation>
    <scope>NUCLEOTIDE SEQUENCE [LARGE SCALE GENOMIC DNA]</scope>
    <source>
        <strain evidence="6 7">DSM 23821</strain>
    </source>
</reference>
<feature type="region of interest" description="Disordered" evidence="4">
    <location>
        <begin position="1"/>
        <end position="24"/>
    </location>
</feature>
<dbReference type="SMART" id="SM00354">
    <property type="entry name" value="HTH_LACI"/>
    <property type="match status" value="1"/>
</dbReference>
<evidence type="ECO:0000256" key="2">
    <source>
        <dbReference type="ARBA" id="ARBA00023125"/>
    </source>
</evidence>
<dbReference type="PANTHER" id="PTHR30146">
    <property type="entry name" value="LACI-RELATED TRANSCRIPTIONAL REPRESSOR"/>
    <property type="match status" value="1"/>
</dbReference>
<evidence type="ECO:0000259" key="5">
    <source>
        <dbReference type="PROSITE" id="PS50932"/>
    </source>
</evidence>
<dbReference type="GO" id="GO:0003700">
    <property type="term" value="F:DNA-binding transcription factor activity"/>
    <property type="evidence" value="ECO:0007669"/>
    <property type="project" value="TreeGrafter"/>
</dbReference>
<sequence length="366" mass="37928">MTGQDEHRFGGSAHEASERRPTLRDVAGAAGVSKSLVSLAFREPERVSDERLQRITDAAQRLGYRPNLVAGALKAARGDFVGILVADLHNPVFVDIVEAARRELAAHGRVGLVTSARILDARGEYVPDTRMLDTFADLRPSGVIVVGSAPGLHHPLLEGAGGDVVFASSIPDELPGALVLRGDEGVGMGLVVDHLVARGHRAIAHLGGLGGSVAEARARAYEAAVRRHGLDPIVVASDLTERGGAAAAAAALAERDDITALCAGNDLAAVGAVTAAADAGRSVPDDLAVVGYDDTYLAGLGPISLTTVRVDSESVGVLAARALLEEPFRPGERLLRPRLVVRRSSGSGREAPRDAPDTPPAASRAD</sequence>
<protein>
    <submittedName>
        <fullName evidence="6">LacI family transcriptional regulator</fullName>
    </submittedName>
</protein>
<gene>
    <name evidence="6" type="ORF">F8O01_04810</name>
</gene>
<keyword evidence="1" id="KW-0805">Transcription regulation</keyword>
<evidence type="ECO:0000256" key="1">
    <source>
        <dbReference type="ARBA" id="ARBA00023015"/>
    </source>
</evidence>
<dbReference type="InterPro" id="IPR000843">
    <property type="entry name" value="HTH_LacI"/>
</dbReference>
<dbReference type="RefSeq" id="WP_158039758.1">
    <property type="nucleotide sequence ID" value="NZ_JACCFV010000001.1"/>
</dbReference>
<dbReference type="AlphaFoldDB" id="A0A7J5C1H6"/>
<dbReference type="CDD" id="cd01392">
    <property type="entry name" value="HTH_LacI"/>
    <property type="match status" value="1"/>
</dbReference>
<keyword evidence="2" id="KW-0238">DNA-binding</keyword>
<accession>A0A7J5C1H6</accession>
<evidence type="ECO:0000256" key="4">
    <source>
        <dbReference type="SAM" id="MobiDB-lite"/>
    </source>
</evidence>
<keyword evidence="7" id="KW-1185">Reference proteome</keyword>
<dbReference type="Gene3D" id="1.10.260.40">
    <property type="entry name" value="lambda repressor-like DNA-binding domains"/>
    <property type="match status" value="1"/>
</dbReference>
<feature type="region of interest" description="Disordered" evidence="4">
    <location>
        <begin position="335"/>
        <end position="366"/>
    </location>
</feature>
<feature type="compositionally biased region" description="Basic and acidic residues" evidence="4">
    <location>
        <begin position="1"/>
        <end position="23"/>
    </location>
</feature>
<comment type="caution">
    <text evidence="6">The sequence shown here is derived from an EMBL/GenBank/DDBJ whole genome shotgun (WGS) entry which is preliminary data.</text>
</comment>
<evidence type="ECO:0000256" key="3">
    <source>
        <dbReference type="ARBA" id="ARBA00023163"/>
    </source>
</evidence>
<keyword evidence="3" id="KW-0804">Transcription</keyword>
<proteinExistence type="predicted"/>
<dbReference type="SUPFAM" id="SSF53822">
    <property type="entry name" value="Periplasmic binding protein-like I"/>
    <property type="match status" value="1"/>
</dbReference>
<dbReference type="InterPro" id="IPR028082">
    <property type="entry name" value="Peripla_BP_I"/>
</dbReference>
<dbReference type="InterPro" id="IPR010982">
    <property type="entry name" value="Lambda_DNA-bd_dom_sf"/>
</dbReference>
<dbReference type="SUPFAM" id="SSF47413">
    <property type="entry name" value="lambda repressor-like DNA-binding domains"/>
    <property type="match status" value="1"/>
</dbReference>
<evidence type="ECO:0000313" key="6">
    <source>
        <dbReference type="EMBL" id="KAB1659592.1"/>
    </source>
</evidence>
<dbReference type="PROSITE" id="PS50932">
    <property type="entry name" value="HTH_LACI_2"/>
    <property type="match status" value="1"/>
</dbReference>
<organism evidence="6 7">
    <name type="scientific">Pseudoclavibacter chungangensis</name>
    <dbReference type="NCBI Taxonomy" id="587635"/>
    <lineage>
        <taxon>Bacteria</taxon>
        <taxon>Bacillati</taxon>
        <taxon>Actinomycetota</taxon>
        <taxon>Actinomycetes</taxon>
        <taxon>Micrococcales</taxon>
        <taxon>Microbacteriaceae</taxon>
        <taxon>Pseudoclavibacter</taxon>
    </lineage>
</organism>
<dbReference type="EMBL" id="WBJZ01000005">
    <property type="protein sequence ID" value="KAB1659592.1"/>
    <property type="molecule type" value="Genomic_DNA"/>
</dbReference>
<dbReference type="Pfam" id="PF13377">
    <property type="entry name" value="Peripla_BP_3"/>
    <property type="match status" value="1"/>
</dbReference>
<dbReference type="Pfam" id="PF00356">
    <property type="entry name" value="LacI"/>
    <property type="match status" value="1"/>
</dbReference>
<name>A0A7J5C1H6_9MICO</name>
<dbReference type="InterPro" id="IPR046335">
    <property type="entry name" value="LacI/GalR-like_sensor"/>
</dbReference>
<dbReference type="OrthoDB" id="9785139at2"/>
<dbReference type="GO" id="GO:0000976">
    <property type="term" value="F:transcription cis-regulatory region binding"/>
    <property type="evidence" value="ECO:0007669"/>
    <property type="project" value="TreeGrafter"/>
</dbReference>
<evidence type="ECO:0000313" key="7">
    <source>
        <dbReference type="Proteomes" id="UP000467240"/>
    </source>
</evidence>
<dbReference type="Gene3D" id="3.40.50.2300">
    <property type="match status" value="2"/>
</dbReference>
<dbReference type="PANTHER" id="PTHR30146:SF109">
    <property type="entry name" value="HTH-TYPE TRANSCRIPTIONAL REGULATOR GALS"/>
    <property type="match status" value="1"/>
</dbReference>
<dbReference type="Proteomes" id="UP000467240">
    <property type="component" value="Unassembled WGS sequence"/>
</dbReference>